<dbReference type="EMBL" id="JANKHO010002657">
    <property type="protein sequence ID" value="KAJ3490120.1"/>
    <property type="molecule type" value="Genomic_DNA"/>
</dbReference>
<dbReference type="AlphaFoldDB" id="A0A9W8JPC1"/>
<comment type="caution">
    <text evidence="2">The sequence shown here is derived from an EMBL/GenBank/DDBJ whole genome shotgun (WGS) entry which is preliminary data.</text>
</comment>
<feature type="compositionally biased region" description="Basic and acidic residues" evidence="1">
    <location>
        <begin position="451"/>
        <end position="461"/>
    </location>
</feature>
<gene>
    <name evidence="2" type="ORF">NLJ89_g11466</name>
</gene>
<reference evidence="2" key="1">
    <citation type="submission" date="2022-07" db="EMBL/GenBank/DDBJ databases">
        <title>Genome Sequence of Agrocybe chaxingu.</title>
        <authorList>
            <person name="Buettner E."/>
        </authorList>
    </citation>
    <scope>NUCLEOTIDE SEQUENCE</scope>
    <source>
        <strain evidence="2">MP-N11</strain>
    </source>
</reference>
<feature type="compositionally biased region" description="Low complexity" evidence="1">
    <location>
        <begin position="368"/>
        <end position="398"/>
    </location>
</feature>
<name>A0A9W8JPC1_9AGAR</name>
<feature type="region of interest" description="Disordered" evidence="1">
    <location>
        <begin position="349"/>
        <end position="461"/>
    </location>
</feature>
<keyword evidence="3" id="KW-1185">Reference proteome</keyword>
<evidence type="ECO:0000256" key="1">
    <source>
        <dbReference type="SAM" id="MobiDB-lite"/>
    </source>
</evidence>
<feature type="compositionally biased region" description="Pro residues" evidence="1">
    <location>
        <begin position="399"/>
        <end position="415"/>
    </location>
</feature>
<evidence type="ECO:0000313" key="2">
    <source>
        <dbReference type="EMBL" id="KAJ3490120.1"/>
    </source>
</evidence>
<organism evidence="2 3">
    <name type="scientific">Agrocybe chaxingu</name>
    <dbReference type="NCBI Taxonomy" id="84603"/>
    <lineage>
        <taxon>Eukaryota</taxon>
        <taxon>Fungi</taxon>
        <taxon>Dikarya</taxon>
        <taxon>Basidiomycota</taxon>
        <taxon>Agaricomycotina</taxon>
        <taxon>Agaricomycetes</taxon>
        <taxon>Agaricomycetidae</taxon>
        <taxon>Agaricales</taxon>
        <taxon>Agaricineae</taxon>
        <taxon>Strophariaceae</taxon>
        <taxon>Agrocybe</taxon>
    </lineage>
</organism>
<dbReference type="OrthoDB" id="3033067at2759"/>
<sequence>MVNPGAFKGSRKEFLLSAKEEYSAGVDGGYAADALANIQRRYFKRYPVDLPHDEEPSAESLASVDDNAPDEEYKIPDENEITSEEYGRAIERYQEYQKTLTFRKAQIKRWFAYQYMKDHDIDPSESGVGNPYNVLLHKLTGITLKRPRLKTPANVWRCSHRVEVETEVRHRAESEGTSGKQLAALREKVAKELYHKLSEIEKIEWMTQAREEHEAATAEWNAIINAPPSTAPADRQRCIQGLVRFVQPILDLVSDATGLKTTFMAGGPEPAHDGRLNIISVHSGTTPGDVKMNFGRAERVRYRKYIVPIFGSFLQKCYTPEECRARALPREEGFESLETMDLDAEGASFDTFDLNYPNPDESQPPSPSTTTIPQPNQTVAQPPSAPAVTVPSATSSAPSQPPSQPPSLVPSPAPSPASLEALESTAAASQSEPTSDTGAVAKEAGYNGLAHDFRDAGGGDE</sequence>
<feature type="region of interest" description="Disordered" evidence="1">
    <location>
        <begin position="53"/>
        <end position="73"/>
    </location>
</feature>
<dbReference type="Proteomes" id="UP001148786">
    <property type="component" value="Unassembled WGS sequence"/>
</dbReference>
<protein>
    <submittedName>
        <fullName evidence="2">Uncharacterized protein</fullName>
    </submittedName>
</protein>
<feature type="compositionally biased region" description="Low complexity" evidence="1">
    <location>
        <begin position="416"/>
        <end position="432"/>
    </location>
</feature>
<evidence type="ECO:0000313" key="3">
    <source>
        <dbReference type="Proteomes" id="UP001148786"/>
    </source>
</evidence>
<proteinExistence type="predicted"/>
<accession>A0A9W8JPC1</accession>